<name>A0ABQ9Z651_9CRUS</name>
<dbReference type="EMBL" id="JAOYFB010000002">
    <property type="protein sequence ID" value="KAK4008385.1"/>
    <property type="molecule type" value="Genomic_DNA"/>
</dbReference>
<evidence type="ECO:0008006" key="3">
    <source>
        <dbReference type="Google" id="ProtNLM"/>
    </source>
</evidence>
<comment type="caution">
    <text evidence="1">The sequence shown here is derived from an EMBL/GenBank/DDBJ whole genome shotgun (WGS) entry which is preliminary data.</text>
</comment>
<reference evidence="1 2" key="1">
    <citation type="journal article" date="2023" name="Nucleic Acids Res.">
        <title>The hologenome of Daphnia magna reveals possible DNA methylation and microbiome-mediated evolution of the host genome.</title>
        <authorList>
            <person name="Chaturvedi A."/>
            <person name="Li X."/>
            <person name="Dhandapani V."/>
            <person name="Marshall H."/>
            <person name="Kissane S."/>
            <person name="Cuenca-Cambronero M."/>
            <person name="Asole G."/>
            <person name="Calvet F."/>
            <person name="Ruiz-Romero M."/>
            <person name="Marangio P."/>
            <person name="Guigo R."/>
            <person name="Rago D."/>
            <person name="Mirbahai L."/>
            <person name="Eastwood N."/>
            <person name="Colbourne J.K."/>
            <person name="Zhou J."/>
            <person name="Mallon E."/>
            <person name="Orsini L."/>
        </authorList>
    </citation>
    <scope>NUCLEOTIDE SEQUENCE [LARGE SCALE GENOMIC DNA]</scope>
    <source>
        <strain evidence="1">LRV0_1</strain>
    </source>
</reference>
<evidence type="ECO:0000313" key="2">
    <source>
        <dbReference type="Proteomes" id="UP001234178"/>
    </source>
</evidence>
<proteinExistence type="predicted"/>
<sequence>MFIILCLLQIGRCLKTLQSNEFTSCFDPSCLSCISENLSHAEFVCWALKDMHDNLVLCKAKCKNIGHSRFSLHCTQNNIQGPPFLPRGYGRKFTLPLLVDTSPVDRRQRYILPRKRLLLFYSPCLFC</sequence>
<accession>A0ABQ9Z651</accession>
<keyword evidence="2" id="KW-1185">Reference proteome</keyword>
<protein>
    <recommendedName>
        <fullName evidence="3">Secreted protein</fullName>
    </recommendedName>
</protein>
<evidence type="ECO:0000313" key="1">
    <source>
        <dbReference type="EMBL" id="KAK4008385.1"/>
    </source>
</evidence>
<gene>
    <name evidence="1" type="ORF">OUZ56_013526</name>
</gene>
<organism evidence="1 2">
    <name type="scientific">Daphnia magna</name>
    <dbReference type="NCBI Taxonomy" id="35525"/>
    <lineage>
        <taxon>Eukaryota</taxon>
        <taxon>Metazoa</taxon>
        <taxon>Ecdysozoa</taxon>
        <taxon>Arthropoda</taxon>
        <taxon>Crustacea</taxon>
        <taxon>Branchiopoda</taxon>
        <taxon>Diplostraca</taxon>
        <taxon>Cladocera</taxon>
        <taxon>Anomopoda</taxon>
        <taxon>Daphniidae</taxon>
        <taxon>Daphnia</taxon>
    </lineage>
</organism>
<dbReference type="Proteomes" id="UP001234178">
    <property type="component" value="Unassembled WGS sequence"/>
</dbReference>